<dbReference type="Pfam" id="PF04972">
    <property type="entry name" value="BON"/>
    <property type="match status" value="1"/>
</dbReference>
<dbReference type="PANTHER" id="PTHR34606">
    <property type="entry name" value="BON DOMAIN-CONTAINING PROTEIN"/>
    <property type="match status" value="1"/>
</dbReference>
<protein>
    <submittedName>
        <fullName evidence="4">Transport-associated protein</fullName>
    </submittedName>
</protein>
<comment type="caution">
    <text evidence="4">The sequence shown here is derived from an EMBL/GenBank/DDBJ whole genome shotgun (WGS) entry which is preliminary data.</text>
</comment>
<dbReference type="InterPro" id="IPR007055">
    <property type="entry name" value="BON_dom"/>
</dbReference>
<feature type="domain" description="BON" evidence="3">
    <location>
        <begin position="52"/>
        <end position="120"/>
    </location>
</feature>
<reference evidence="4" key="1">
    <citation type="submission" date="2016-12" db="EMBL/GenBank/DDBJ databases">
        <authorList>
            <person name="Moulin L."/>
        </authorList>
    </citation>
    <scope>NUCLEOTIDE SEQUENCE [LARGE SCALE GENOMIC DNA]</scope>
    <source>
        <strain evidence="4">STM 7183</strain>
    </source>
</reference>
<feature type="signal peptide" evidence="2">
    <location>
        <begin position="1"/>
        <end position="28"/>
    </location>
</feature>
<dbReference type="PROSITE" id="PS50914">
    <property type="entry name" value="BON"/>
    <property type="match status" value="1"/>
</dbReference>
<name>A0A1N7SQF8_9BURK</name>
<evidence type="ECO:0000259" key="3">
    <source>
        <dbReference type="PROSITE" id="PS50914"/>
    </source>
</evidence>
<dbReference type="InterPro" id="IPR014004">
    <property type="entry name" value="Transpt-assoc_nodulatn_dom_bac"/>
</dbReference>
<dbReference type="EMBL" id="CYGY02000069">
    <property type="protein sequence ID" value="SIT49564.1"/>
    <property type="molecule type" value="Genomic_DNA"/>
</dbReference>
<gene>
    <name evidence="4" type="ORF">BN2476_690010</name>
</gene>
<accession>A0A1N7SQF8</accession>
<sequence>MKNTFTRRLAVAGVVSLVSIATSQPSGASTTAQASAAKPVSGNASGPTAKQANRALRKKIYAALAQHKEIDAGNISVTAKDGVVTLNGTVESAAQIEQVGSIAKGVSGVAAVKNQLTIQKPFGQ</sequence>
<dbReference type="RefSeq" id="WP_087738501.1">
    <property type="nucleotide sequence ID" value="NZ_CYGY02000069.1"/>
</dbReference>
<evidence type="ECO:0000313" key="4">
    <source>
        <dbReference type="EMBL" id="SIT49564.1"/>
    </source>
</evidence>
<feature type="compositionally biased region" description="Low complexity" evidence="1">
    <location>
        <begin position="23"/>
        <end position="37"/>
    </location>
</feature>
<keyword evidence="2" id="KW-0732">Signal</keyword>
<keyword evidence="5" id="KW-1185">Reference proteome</keyword>
<feature type="compositionally biased region" description="Polar residues" evidence="1">
    <location>
        <begin position="42"/>
        <end position="51"/>
    </location>
</feature>
<proteinExistence type="predicted"/>
<feature type="chain" id="PRO_5012523701" evidence="2">
    <location>
        <begin position="29"/>
        <end position="124"/>
    </location>
</feature>
<dbReference type="PANTHER" id="PTHR34606:SF15">
    <property type="entry name" value="BON DOMAIN-CONTAINING PROTEIN"/>
    <property type="match status" value="1"/>
</dbReference>
<dbReference type="AlphaFoldDB" id="A0A1N7SQF8"/>
<feature type="region of interest" description="Disordered" evidence="1">
    <location>
        <begin position="23"/>
        <end position="51"/>
    </location>
</feature>
<dbReference type="Gene3D" id="3.30.1340.30">
    <property type="match status" value="1"/>
</dbReference>
<organism evidence="4 5">
    <name type="scientific">Paraburkholderia piptadeniae</name>
    <dbReference type="NCBI Taxonomy" id="1701573"/>
    <lineage>
        <taxon>Bacteria</taxon>
        <taxon>Pseudomonadati</taxon>
        <taxon>Pseudomonadota</taxon>
        <taxon>Betaproteobacteria</taxon>
        <taxon>Burkholderiales</taxon>
        <taxon>Burkholderiaceae</taxon>
        <taxon>Paraburkholderia</taxon>
    </lineage>
</organism>
<evidence type="ECO:0000256" key="2">
    <source>
        <dbReference type="SAM" id="SignalP"/>
    </source>
</evidence>
<evidence type="ECO:0000313" key="5">
    <source>
        <dbReference type="Proteomes" id="UP000195569"/>
    </source>
</evidence>
<evidence type="ECO:0000256" key="1">
    <source>
        <dbReference type="SAM" id="MobiDB-lite"/>
    </source>
</evidence>
<dbReference type="SMART" id="SM00749">
    <property type="entry name" value="BON"/>
    <property type="match status" value="1"/>
</dbReference>
<dbReference type="Proteomes" id="UP000195569">
    <property type="component" value="Unassembled WGS sequence"/>
</dbReference>
<dbReference type="InterPro" id="IPR051686">
    <property type="entry name" value="Lipoprotein_DolP"/>
</dbReference>
<dbReference type="OrthoDB" id="9032941at2"/>